<gene>
    <name evidence="2" type="primary">ybgF</name>
    <name evidence="1" type="synonym">cpoB</name>
    <name evidence="2" type="ORF">EI983_13745</name>
</gene>
<feature type="coiled-coil region" evidence="1">
    <location>
        <begin position="26"/>
        <end position="93"/>
    </location>
</feature>
<dbReference type="InterPro" id="IPR034706">
    <property type="entry name" value="CpoB"/>
</dbReference>
<dbReference type="NCBIfam" id="TIGR02795">
    <property type="entry name" value="tol_pal_ybgF"/>
    <property type="match status" value="1"/>
</dbReference>
<dbReference type="Gene3D" id="1.25.40.10">
    <property type="entry name" value="Tetratricopeptide repeat domain"/>
    <property type="match status" value="1"/>
</dbReference>
<dbReference type="Pfam" id="PF13174">
    <property type="entry name" value="TPR_6"/>
    <property type="match status" value="1"/>
</dbReference>
<accession>A0A6I6IU22</accession>
<reference evidence="3" key="1">
    <citation type="submission" date="2018-12" db="EMBL/GenBank/DDBJ databases">
        <title>Complete genome sequence of Roseovarius sp. MME-070.</title>
        <authorList>
            <person name="Nam Y.-D."/>
            <person name="Kang J."/>
            <person name="Chung W.-H."/>
            <person name="Park Y.S."/>
        </authorList>
    </citation>
    <scope>NUCLEOTIDE SEQUENCE [LARGE SCALE GENOMIC DNA]</scope>
    <source>
        <strain evidence="3">MME-070</strain>
    </source>
</reference>
<evidence type="ECO:0000313" key="2">
    <source>
        <dbReference type="EMBL" id="QGX99271.1"/>
    </source>
</evidence>
<keyword evidence="1" id="KW-0732">Signal</keyword>
<dbReference type="OrthoDB" id="9763909at2"/>
<comment type="function">
    <text evidence="1">Mediates coordination of peptidoglycan synthesis and outer membrane constriction during cell division.</text>
</comment>
<dbReference type="EMBL" id="CP034348">
    <property type="protein sequence ID" value="QGX99271.1"/>
    <property type="molecule type" value="Genomic_DNA"/>
</dbReference>
<dbReference type="SUPFAM" id="SSF48452">
    <property type="entry name" value="TPR-like"/>
    <property type="match status" value="1"/>
</dbReference>
<evidence type="ECO:0000256" key="1">
    <source>
        <dbReference type="HAMAP-Rule" id="MF_02066"/>
    </source>
</evidence>
<dbReference type="AlphaFoldDB" id="A0A6I6IU22"/>
<dbReference type="HAMAP" id="MF_02066">
    <property type="entry name" value="CpoB"/>
    <property type="match status" value="1"/>
</dbReference>
<dbReference type="InterPro" id="IPR011990">
    <property type="entry name" value="TPR-like_helical_dom_sf"/>
</dbReference>
<dbReference type="GO" id="GO:0030288">
    <property type="term" value="C:outer membrane-bounded periplasmic space"/>
    <property type="evidence" value="ECO:0007669"/>
    <property type="project" value="UniProtKB-UniRule"/>
</dbReference>
<dbReference type="InterPro" id="IPR019734">
    <property type="entry name" value="TPR_rpt"/>
</dbReference>
<evidence type="ECO:0000313" key="3">
    <source>
        <dbReference type="Proteomes" id="UP000428330"/>
    </source>
</evidence>
<dbReference type="KEGG" id="rom:EI983_13745"/>
<keyword evidence="1" id="KW-0574">Periplasm</keyword>
<dbReference type="GO" id="GO:0043093">
    <property type="term" value="P:FtsZ-dependent cytokinesis"/>
    <property type="evidence" value="ECO:0007669"/>
    <property type="project" value="UniProtKB-UniRule"/>
</dbReference>
<organism evidence="2 3">
    <name type="scientific">Roseovarius faecimaris</name>
    <dbReference type="NCBI Taxonomy" id="2494550"/>
    <lineage>
        <taxon>Bacteria</taxon>
        <taxon>Pseudomonadati</taxon>
        <taxon>Pseudomonadota</taxon>
        <taxon>Alphaproteobacteria</taxon>
        <taxon>Rhodobacterales</taxon>
        <taxon>Roseobacteraceae</taxon>
        <taxon>Roseovarius</taxon>
    </lineage>
</organism>
<keyword evidence="1" id="KW-0175">Coiled coil</keyword>
<keyword evidence="1" id="KW-0131">Cell cycle</keyword>
<dbReference type="Pfam" id="PF13432">
    <property type="entry name" value="TPR_16"/>
    <property type="match status" value="1"/>
</dbReference>
<feature type="chain" id="PRO_5026401307" description="Cell division coordinator CpoB" evidence="1">
    <location>
        <begin position="20"/>
        <end position="273"/>
    </location>
</feature>
<feature type="signal peptide" evidence="1">
    <location>
        <begin position="1"/>
        <end position="19"/>
    </location>
</feature>
<sequence length="273" mass="28606" precursor="true">MRRFICLVIALVAMPVAVAAQSTETLADIRQELSVLYVEVQKLNRELSTTGGAGTATGGQSLLDRVNTIESELARLTAKTEELELRIARVVKDGSNRIGDLEFRLCELEANCDIGQLSEGTTLGGVEVSEGALPITQPSDDPAVEMAVGEKADFDRAEEALAAGNWAEAAEMFAAFRANYPGGPLTDQAGIMRGDALEGAGDLTGAARAYLDVFSAAPEGPMAADALYNLGRALGQLGQTEEACVTLSEVGVRFPGSDAVLEAQSARQNLGCP</sequence>
<protein>
    <recommendedName>
        <fullName evidence="1">Cell division coordinator CpoB</fullName>
    </recommendedName>
</protein>
<name>A0A6I6IU22_9RHOB</name>
<dbReference type="InterPro" id="IPR014162">
    <property type="entry name" value="CpoB_C"/>
</dbReference>
<dbReference type="RefSeq" id="WP_157707952.1">
    <property type="nucleotide sequence ID" value="NZ_CP034348.1"/>
</dbReference>
<dbReference type="Proteomes" id="UP000428330">
    <property type="component" value="Chromosome"/>
</dbReference>
<keyword evidence="1" id="KW-0132">Cell division</keyword>
<proteinExistence type="inferred from homology"/>
<comment type="similarity">
    <text evidence="1">Belongs to the CpoB family.</text>
</comment>
<comment type="subcellular location">
    <subcellularLocation>
        <location evidence="1">Periplasm</location>
    </subcellularLocation>
</comment>
<keyword evidence="3" id="KW-1185">Reference proteome</keyword>